<dbReference type="RefSeq" id="WP_202956997.1">
    <property type="nucleotide sequence ID" value="NZ_JAPCID010000046.1"/>
</dbReference>
<reference evidence="1" key="1">
    <citation type="submission" date="2022-10" db="EMBL/GenBank/DDBJ databases">
        <title>The WGS of Solirubrobacter sp. CPCC 204708.</title>
        <authorList>
            <person name="Jiang Z."/>
        </authorList>
    </citation>
    <scope>NUCLEOTIDE SEQUENCE</scope>
    <source>
        <strain evidence="1">CPCC 204708</strain>
    </source>
</reference>
<name>A0ABT4RQY3_9ACTN</name>
<dbReference type="Proteomes" id="UP001147700">
    <property type="component" value="Unassembled WGS sequence"/>
</dbReference>
<sequence>MFAVAGISLRITGADSNDPKDIAKEFGHPGESAVRWEPEALAGTGIKLAIGRRGDGKPMILHYGAGVGGGRTFTSGWAVESELLRTETGDALVGVTIPEAAAVRFGKGRDALRAPTAPMPGDSSKRVFAVHVPVDGLSLVHANDIVALDAQGRLLGRQHVNDGRGGFGAYDGIYDRKWR</sequence>
<protein>
    <submittedName>
        <fullName evidence="1">Uncharacterized protein</fullName>
    </submittedName>
</protein>
<evidence type="ECO:0000313" key="1">
    <source>
        <dbReference type="EMBL" id="MDA0140870.1"/>
    </source>
</evidence>
<comment type="caution">
    <text evidence="1">The sequence shown here is derived from an EMBL/GenBank/DDBJ whole genome shotgun (WGS) entry which is preliminary data.</text>
</comment>
<keyword evidence="2" id="KW-1185">Reference proteome</keyword>
<dbReference type="EMBL" id="JAPCID010000046">
    <property type="protein sequence ID" value="MDA0140870.1"/>
    <property type="molecule type" value="Genomic_DNA"/>
</dbReference>
<evidence type="ECO:0000313" key="2">
    <source>
        <dbReference type="Proteomes" id="UP001147700"/>
    </source>
</evidence>
<organism evidence="1 2">
    <name type="scientific">Solirubrobacter deserti</name>
    <dbReference type="NCBI Taxonomy" id="2282478"/>
    <lineage>
        <taxon>Bacteria</taxon>
        <taxon>Bacillati</taxon>
        <taxon>Actinomycetota</taxon>
        <taxon>Thermoleophilia</taxon>
        <taxon>Solirubrobacterales</taxon>
        <taxon>Solirubrobacteraceae</taxon>
        <taxon>Solirubrobacter</taxon>
    </lineage>
</organism>
<proteinExistence type="predicted"/>
<gene>
    <name evidence="1" type="ORF">OJ962_25465</name>
</gene>
<accession>A0ABT4RQY3</accession>